<dbReference type="SMART" id="SM01217">
    <property type="entry name" value="Fn3_like"/>
    <property type="match status" value="1"/>
</dbReference>
<dbReference type="Gene3D" id="2.60.40.10">
    <property type="entry name" value="Immunoglobulins"/>
    <property type="match status" value="2"/>
</dbReference>
<dbReference type="PANTHER" id="PTHR42715:SF2">
    <property type="entry name" value="BETA-GLUCOSIDASE F-RELATED"/>
    <property type="match status" value="1"/>
</dbReference>
<dbReference type="GO" id="GO:0030245">
    <property type="term" value="P:cellulose catabolic process"/>
    <property type="evidence" value="ECO:0007669"/>
    <property type="project" value="UniProtKB-KW"/>
</dbReference>
<keyword evidence="13" id="KW-1185">Reference proteome</keyword>
<dbReference type="Pfam" id="PF14310">
    <property type="entry name" value="Fn3-like"/>
    <property type="match status" value="1"/>
</dbReference>
<dbReference type="Gene3D" id="3.20.20.300">
    <property type="entry name" value="Glycoside hydrolase, family 3, N-terminal domain"/>
    <property type="match status" value="1"/>
</dbReference>
<keyword evidence="6" id="KW-0136">Cellulose degradation</keyword>
<proteinExistence type="inferred from homology"/>
<dbReference type="EC" id="3.2.1.21" evidence="4"/>
<dbReference type="Pfam" id="PF01915">
    <property type="entry name" value="Glyco_hydro_3_C"/>
    <property type="match status" value="1"/>
</dbReference>
<comment type="catalytic activity">
    <reaction evidence="1">
        <text>Hydrolysis of terminal, non-reducing beta-D-glucosyl residues with release of beta-D-glucose.</text>
        <dbReference type="EC" id="3.2.1.21"/>
    </reaction>
</comment>
<evidence type="ECO:0000256" key="3">
    <source>
        <dbReference type="ARBA" id="ARBA00005336"/>
    </source>
</evidence>
<evidence type="ECO:0000256" key="7">
    <source>
        <dbReference type="ARBA" id="ARBA00023277"/>
    </source>
</evidence>
<evidence type="ECO:0000256" key="8">
    <source>
        <dbReference type="ARBA" id="ARBA00023295"/>
    </source>
</evidence>
<keyword evidence="7" id="KW-0119">Carbohydrate metabolism</keyword>
<dbReference type="PANTHER" id="PTHR42715">
    <property type="entry name" value="BETA-GLUCOSIDASE"/>
    <property type="match status" value="1"/>
</dbReference>
<sequence length="665" mass="70462">MRPLGLVSLLAAVGSGLAQTDFTLRSWTEAYELANATVAQLTLSEKIGLVIGVGQFSSRCVGNVNPVARLGIPGFCLNDGPAGVRPVKAEDSCKRGGWLLAKNSAEKASICTWVRLWMSCATPWLDGGWESFGPDPYLNGEAAFETITGVQSVGVMACAKHFIANSQEHWRYGYISEVDDRTMHEIYHYPFIRAIEANVSAVMCAYNQFNGTSSCHNANLIGPTGLLRKDGFQGFIVSDWGATHDSASDNANAGLDMEQPGDYILIGGGVFSGFLGIGSLEDAVNDGSVPLARLNQMITRILAPWYRLGQNSGYPAVNFDAQHSDGSGSLNLNVSHVAIIGLDAIIPNLNCGDSNQCDDGTMTIGWGSGSNSLDFTVPPITALNETFAGTGAVVTTSLTNDDTAAAKAAKGQDVAIVLANAMSGELGFYQVVDGVEGDRNDLNLWFDGNALIEAVAAVCSNTIVVVHSVGPVDMSWATNPNITGIIYAGAPGEQSGPGLVDVLFGAVNPTGRLPFSIADSPSSYGTTIVTDPGFPLGFPTIDYTERLLLDYRYMDQEGIAPRFEYGFGLSYTTFAYSGLSITTSGTSQVISFTVKNTGAVTGTEKPQLYLWVPLAAGASQLVTMTVAEREMSVWDTPSQSWVRPAGTFTVYVGASSRDIRLTGSF</sequence>
<dbReference type="GO" id="GO:0008422">
    <property type="term" value="F:beta-glucosidase activity"/>
    <property type="evidence" value="ECO:0007669"/>
    <property type="project" value="UniProtKB-EC"/>
</dbReference>
<reference evidence="12" key="1">
    <citation type="submission" date="2020-05" db="EMBL/GenBank/DDBJ databases">
        <title>Mycena genomes resolve the evolution of fungal bioluminescence.</title>
        <authorList>
            <person name="Tsai I.J."/>
        </authorList>
    </citation>
    <scope>NUCLEOTIDE SEQUENCE</scope>
    <source>
        <strain evidence="12">160909Yilan</strain>
    </source>
</reference>
<dbReference type="SUPFAM" id="SSF51445">
    <property type="entry name" value="(Trans)glycosidases"/>
    <property type="match status" value="1"/>
</dbReference>
<dbReference type="InterPro" id="IPR026891">
    <property type="entry name" value="Fn3-like"/>
</dbReference>
<dbReference type="SUPFAM" id="SSF52279">
    <property type="entry name" value="Beta-D-glucan exohydrolase, C-terminal domain"/>
    <property type="match status" value="1"/>
</dbReference>
<evidence type="ECO:0000259" key="11">
    <source>
        <dbReference type="SMART" id="SM01217"/>
    </source>
</evidence>
<evidence type="ECO:0000313" key="12">
    <source>
        <dbReference type="EMBL" id="KAF7364152.1"/>
    </source>
</evidence>
<evidence type="ECO:0000256" key="9">
    <source>
        <dbReference type="ARBA" id="ARBA00023326"/>
    </source>
</evidence>
<dbReference type="InterPro" id="IPR013783">
    <property type="entry name" value="Ig-like_fold"/>
</dbReference>
<dbReference type="Pfam" id="PF00933">
    <property type="entry name" value="Glyco_hydro_3"/>
    <property type="match status" value="1"/>
</dbReference>
<name>A0A8H7D962_9AGAR</name>
<comment type="pathway">
    <text evidence="2">Glycan metabolism; cellulose degradation.</text>
</comment>
<keyword evidence="8" id="KW-0326">Glycosidase</keyword>
<comment type="caution">
    <text evidence="12">The sequence shown here is derived from an EMBL/GenBank/DDBJ whole genome shotgun (WGS) entry which is preliminary data.</text>
</comment>
<dbReference type="InterPro" id="IPR036962">
    <property type="entry name" value="Glyco_hydro_3_N_sf"/>
</dbReference>
<protein>
    <recommendedName>
        <fullName evidence="4">beta-glucosidase</fullName>
        <ecNumber evidence="4">3.2.1.21</ecNumber>
    </recommendedName>
</protein>
<evidence type="ECO:0000256" key="6">
    <source>
        <dbReference type="ARBA" id="ARBA00023001"/>
    </source>
</evidence>
<evidence type="ECO:0000313" key="13">
    <source>
        <dbReference type="Proteomes" id="UP000623467"/>
    </source>
</evidence>
<dbReference type="InterPro" id="IPR002772">
    <property type="entry name" value="Glyco_hydro_3_C"/>
</dbReference>
<feature type="chain" id="PRO_5034962982" description="beta-glucosidase" evidence="10">
    <location>
        <begin position="19"/>
        <end position="665"/>
    </location>
</feature>
<keyword evidence="9" id="KW-0624">Polysaccharide degradation</keyword>
<accession>A0A8H7D962</accession>
<evidence type="ECO:0000256" key="4">
    <source>
        <dbReference type="ARBA" id="ARBA00012744"/>
    </source>
</evidence>
<dbReference type="OrthoDB" id="416222at2759"/>
<dbReference type="PRINTS" id="PR00133">
    <property type="entry name" value="GLHYDRLASE3"/>
</dbReference>
<dbReference type="InterPro" id="IPR036881">
    <property type="entry name" value="Glyco_hydro_3_C_sf"/>
</dbReference>
<feature type="domain" description="Fibronectin type III-like" evidence="11">
    <location>
        <begin position="604"/>
        <end position="656"/>
    </location>
</feature>
<keyword evidence="10" id="KW-0732">Signal</keyword>
<evidence type="ECO:0000256" key="1">
    <source>
        <dbReference type="ARBA" id="ARBA00000448"/>
    </source>
</evidence>
<dbReference type="AlphaFoldDB" id="A0A8H7D962"/>
<dbReference type="Gene3D" id="3.40.50.1700">
    <property type="entry name" value="Glycoside hydrolase family 3 C-terminal domain"/>
    <property type="match status" value="1"/>
</dbReference>
<comment type="similarity">
    <text evidence="3">Belongs to the glycosyl hydrolase 3 family.</text>
</comment>
<evidence type="ECO:0000256" key="10">
    <source>
        <dbReference type="SAM" id="SignalP"/>
    </source>
</evidence>
<gene>
    <name evidence="12" type="ORF">MSAN_01074400</name>
</gene>
<dbReference type="EMBL" id="JACAZH010000007">
    <property type="protein sequence ID" value="KAF7364152.1"/>
    <property type="molecule type" value="Genomic_DNA"/>
</dbReference>
<dbReference type="InterPro" id="IPR001764">
    <property type="entry name" value="Glyco_hydro_3_N"/>
</dbReference>
<organism evidence="12 13">
    <name type="scientific">Mycena sanguinolenta</name>
    <dbReference type="NCBI Taxonomy" id="230812"/>
    <lineage>
        <taxon>Eukaryota</taxon>
        <taxon>Fungi</taxon>
        <taxon>Dikarya</taxon>
        <taxon>Basidiomycota</taxon>
        <taxon>Agaricomycotina</taxon>
        <taxon>Agaricomycetes</taxon>
        <taxon>Agaricomycetidae</taxon>
        <taxon>Agaricales</taxon>
        <taxon>Marasmiineae</taxon>
        <taxon>Mycenaceae</taxon>
        <taxon>Mycena</taxon>
    </lineage>
</organism>
<evidence type="ECO:0000256" key="2">
    <source>
        <dbReference type="ARBA" id="ARBA00004987"/>
    </source>
</evidence>
<feature type="signal peptide" evidence="10">
    <location>
        <begin position="1"/>
        <end position="18"/>
    </location>
</feature>
<dbReference type="InterPro" id="IPR050288">
    <property type="entry name" value="Cellulose_deg_GH3"/>
</dbReference>
<evidence type="ECO:0000256" key="5">
    <source>
        <dbReference type="ARBA" id="ARBA00022801"/>
    </source>
</evidence>
<dbReference type="Proteomes" id="UP000623467">
    <property type="component" value="Unassembled WGS sequence"/>
</dbReference>
<keyword evidence="5 12" id="KW-0378">Hydrolase</keyword>
<dbReference type="InterPro" id="IPR017853">
    <property type="entry name" value="GH"/>
</dbReference>